<comment type="caution">
    <text evidence="1">The sequence shown here is derived from an EMBL/GenBank/DDBJ whole genome shotgun (WGS) entry which is preliminary data.</text>
</comment>
<dbReference type="RefSeq" id="WP_210856281.1">
    <property type="nucleotide sequence ID" value="NZ_JAGQDD010000017.1"/>
</dbReference>
<dbReference type="EMBL" id="JAGQDD010000017">
    <property type="protein sequence ID" value="MBQ0932594.1"/>
    <property type="molecule type" value="Genomic_DNA"/>
</dbReference>
<dbReference type="Proteomes" id="UP000676246">
    <property type="component" value="Unassembled WGS sequence"/>
</dbReference>
<evidence type="ECO:0000313" key="2">
    <source>
        <dbReference type="Proteomes" id="UP000676246"/>
    </source>
</evidence>
<accession>A0A940YMR1</accession>
<dbReference type="InterPro" id="IPR011990">
    <property type="entry name" value="TPR-like_helical_dom_sf"/>
</dbReference>
<gene>
    <name evidence="1" type="ORF">KAK03_19115</name>
</gene>
<organism evidence="1 2">
    <name type="scientific">Ideonella alba</name>
    <dbReference type="NCBI Taxonomy" id="2824118"/>
    <lineage>
        <taxon>Bacteria</taxon>
        <taxon>Pseudomonadati</taxon>
        <taxon>Pseudomonadota</taxon>
        <taxon>Betaproteobacteria</taxon>
        <taxon>Burkholderiales</taxon>
        <taxon>Sphaerotilaceae</taxon>
        <taxon>Ideonella</taxon>
    </lineage>
</organism>
<name>A0A940YMR1_9BURK</name>
<proteinExistence type="predicted"/>
<protein>
    <recommendedName>
        <fullName evidence="3">Sel1 repeat family protein</fullName>
    </recommendedName>
</protein>
<dbReference type="SUPFAM" id="SSF81901">
    <property type="entry name" value="HCP-like"/>
    <property type="match status" value="1"/>
</dbReference>
<dbReference type="Gene3D" id="1.25.40.10">
    <property type="entry name" value="Tetratricopeptide repeat domain"/>
    <property type="match status" value="2"/>
</dbReference>
<dbReference type="AlphaFoldDB" id="A0A940YMR1"/>
<sequence>MTGLSCSGKCFVSRLFLSFSDRKVVCPASNPHELSFGPSHAGPKEKDNDMRRQDIQLLASARQGDLEARYEVGRRYLLGVDGFPQHTDTGLEYLAHPSLEPSERTARTIAEALPLHELVRRKLLLPLAKAARGGSISAQVKLALWRALTNADPAETTRWLDAAAAAGDAGARAAAHALQNCPSNAAADVLDALKAAPGIDLARLVPLALSNAVQSDDPEEIARVLSGTLTARLPITPELADAACSAIARLEDEAQPRLPCANGAVEALLEDCIRRGNATAELLLGRALSAVDTPALPASLLTTGQNLRRGAALLLRAADAGLSAAWMVLYRIHADNHSSVSNPQMARFFLEKAALAGELCAQRRLGALILRSATTVHESEQGIHWLHQAARRQDALAAQLLGSLVLPVAGSDAEADAAIDAVRREDPWLACRLRTARDFGLTKLEAMSVDIVAGLRPWGLVVGPNPSIAQAKLAAPRAIPALRPQALENLRRSVGFFEQSRQDGSPIEGDRRKRTHRLRYCLERSGIDESLFFAKVRSTALNTLRQGPKWAFHAQQPLRMALAA</sequence>
<evidence type="ECO:0000313" key="1">
    <source>
        <dbReference type="EMBL" id="MBQ0932594.1"/>
    </source>
</evidence>
<evidence type="ECO:0008006" key="3">
    <source>
        <dbReference type="Google" id="ProtNLM"/>
    </source>
</evidence>
<reference evidence="1 2" key="1">
    <citation type="submission" date="2021-04" db="EMBL/GenBank/DDBJ databases">
        <title>The genome sequence of Ideonella sp. 3Y2.</title>
        <authorList>
            <person name="Liu Y."/>
        </authorList>
    </citation>
    <scope>NUCLEOTIDE SEQUENCE [LARGE SCALE GENOMIC DNA]</scope>
    <source>
        <strain evidence="1 2">3Y2</strain>
    </source>
</reference>
<keyword evidence="2" id="KW-1185">Reference proteome</keyword>